<dbReference type="GO" id="GO:0070008">
    <property type="term" value="F:serine-type exopeptidase activity"/>
    <property type="evidence" value="ECO:0007669"/>
    <property type="project" value="InterPro"/>
</dbReference>
<dbReference type="SUPFAM" id="SSF53474">
    <property type="entry name" value="alpha/beta-Hydrolases"/>
    <property type="match status" value="1"/>
</dbReference>
<evidence type="ECO:0000313" key="8">
    <source>
        <dbReference type="Proteomes" id="UP000218231"/>
    </source>
</evidence>
<feature type="signal peptide" evidence="6">
    <location>
        <begin position="1"/>
        <end position="18"/>
    </location>
</feature>
<gene>
    <name evidence="7" type="ORF">WR25_03395</name>
</gene>
<dbReference type="PANTHER" id="PTHR11010">
    <property type="entry name" value="PROTEASE S28 PRO-X CARBOXYPEPTIDASE-RELATED"/>
    <property type="match status" value="1"/>
</dbReference>
<dbReference type="Gene3D" id="1.20.120.980">
    <property type="entry name" value="Serine carboxypeptidase S28, SKS domain"/>
    <property type="match status" value="1"/>
</dbReference>
<dbReference type="InterPro" id="IPR008758">
    <property type="entry name" value="Peptidase_S28"/>
</dbReference>
<keyword evidence="4" id="KW-0378">Hydrolase</keyword>
<dbReference type="Proteomes" id="UP000218231">
    <property type="component" value="Unassembled WGS sequence"/>
</dbReference>
<evidence type="ECO:0000256" key="5">
    <source>
        <dbReference type="ARBA" id="ARBA00023180"/>
    </source>
</evidence>
<keyword evidence="3 6" id="KW-0732">Signal</keyword>
<name>A0A2A2LTV5_9BILA</name>
<evidence type="ECO:0000256" key="1">
    <source>
        <dbReference type="ARBA" id="ARBA00011079"/>
    </source>
</evidence>
<keyword evidence="5" id="KW-0325">Glycoprotein</keyword>
<dbReference type="EMBL" id="LIAE01006451">
    <property type="protein sequence ID" value="PAV89465.1"/>
    <property type="molecule type" value="Genomic_DNA"/>
</dbReference>
<keyword evidence="8" id="KW-1185">Reference proteome</keyword>
<evidence type="ECO:0000256" key="4">
    <source>
        <dbReference type="ARBA" id="ARBA00022801"/>
    </source>
</evidence>
<reference evidence="7 8" key="1">
    <citation type="journal article" date="2017" name="Curr. Biol.">
        <title>Genome architecture and evolution of a unichromosomal asexual nematode.</title>
        <authorList>
            <person name="Fradin H."/>
            <person name="Zegar C."/>
            <person name="Gutwein M."/>
            <person name="Lucas J."/>
            <person name="Kovtun M."/>
            <person name="Corcoran D."/>
            <person name="Baugh L.R."/>
            <person name="Kiontke K."/>
            <person name="Gunsalus K."/>
            <person name="Fitch D.H."/>
            <person name="Piano F."/>
        </authorList>
    </citation>
    <scope>NUCLEOTIDE SEQUENCE [LARGE SCALE GENOMIC DNA]</scope>
    <source>
        <strain evidence="7">PF1309</strain>
    </source>
</reference>
<sequence length="510" mass="56269">MRTYLVIVLVCLVALCLSNPVKPNKYRRNMIRGRPVHGNGMKQLPKKDYSTVTRPSTAGTFTQKLDHIGDATGTFSQRYWYNNQWYQPGGPAFLMLGGEGPEDPYWVESGNLEWTTMAQKAGAWVFDLEHRFYGETQPTPDMSTDNLKFLSSVQAIEDAAFFIQGMIQKFPQLASAKWVSFGGSYSGNLAAWLRVKHPELVSYAVGSSGPVYAEVDFPEYLEVVQNSISSTDAGCAASVTSGFNQVAQLVQTAAGRASVKSTFNICQDLDINNANLMAGFWETVYSPYMEIVQYSGDNAGSFENALTIKNAICRFHNDNSSSVLQRMKKMNDYFDEMFGYFGCMDIDYNDMIQWMQDTSYGEAADARAWVWQTCTEFGYYQSTSSPTSGPWFGGVNNLPCSYYVQQCADIYGSAYTADYVAQAVAVTNAYYGGRDNMNSSYIILPNGSFDPWHALGKLASSDPTIVPVVIQGTSHCADMYGPGPNDSADLTAGRAKISSTLLGWLGVSQH</sequence>
<evidence type="ECO:0000313" key="7">
    <source>
        <dbReference type="EMBL" id="PAV89465.1"/>
    </source>
</evidence>
<evidence type="ECO:0008006" key="9">
    <source>
        <dbReference type="Google" id="ProtNLM"/>
    </source>
</evidence>
<comment type="similarity">
    <text evidence="1">Belongs to the peptidase S28 family.</text>
</comment>
<evidence type="ECO:0000256" key="6">
    <source>
        <dbReference type="SAM" id="SignalP"/>
    </source>
</evidence>
<dbReference type="GO" id="GO:0006508">
    <property type="term" value="P:proteolysis"/>
    <property type="evidence" value="ECO:0007669"/>
    <property type="project" value="UniProtKB-KW"/>
</dbReference>
<dbReference type="PANTHER" id="PTHR11010:SF117">
    <property type="entry name" value="SERINE PROTEASE 16"/>
    <property type="match status" value="1"/>
</dbReference>
<evidence type="ECO:0000256" key="2">
    <source>
        <dbReference type="ARBA" id="ARBA00022670"/>
    </source>
</evidence>
<protein>
    <recommendedName>
        <fullName evidence="9">Serine protease K12H4.7</fullName>
    </recommendedName>
</protein>
<dbReference type="InterPro" id="IPR029058">
    <property type="entry name" value="AB_hydrolase_fold"/>
</dbReference>
<feature type="chain" id="PRO_5012223418" description="Serine protease K12H4.7" evidence="6">
    <location>
        <begin position="19"/>
        <end position="510"/>
    </location>
</feature>
<accession>A0A2A2LTV5</accession>
<dbReference type="InterPro" id="IPR042269">
    <property type="entry name" value="Ser_carbopepase_S28_SKS"/>
</dbReference>
<dbReference type="FunFam" id="1.20.120.980:FF:000003">
    <property type="entry name" value="Serine protease 16"/>
    <property type="match status" value="1"/>
</dbReference>
<dbReference type="GO" id="GO:0008239">
    <property type="term" value="F:dipeptidyl-peptidase activity"/>
    <property type="evidence" value="ECO:0007669"/>
    <property type="project" value="TreeGrafter"/>
</dbReference>
<comment type="caution">
    <text evidence="7">The sequence shown here is derived from an EMBL/GenBank/DDBJ whole genome shotgun (WGS) entry which is preliminary data.</text>
</comment>
<evidence type="ECO:0000256" key="3">
    <source>
        <dbReference type="ARBA" id="ARBA00022729"/>
    </source>
</evidence>
<dbReference type="OrthoDB" id="1735038at2759"/>
<proteinExistence type="inferred from homology"/>
<keyword evidence="2" id="KW-0645">Protease</keyword>
<dbReference type="Gene3D" id="3.40.50.1820">
    <property type="entry name" value="alpha/beta hydrolase"/>
    <property type="match status" value="1"/>
</dbReference>
<dbReference type="AlphaFoldDB" id="A0A2A2LTV5"/>
<dbReference type="Pfam" id="PF05577">
    <property type="entry name" value="Peptidase_S28"/>
    <property type="match status" value="1"/>
</dbReference>
<organism evidence="7 8">
    <name type="scientific">Diploscapter pachys</name>
    <dbReference type="NCBI Taxonomy" id="2018661"/>
    <lineage>
        <taxon>Eukaryota</taxon>
        <taxon>Metazoa</taxon>
        <taxon>Ecdysozoa</taxon>
        <taxon>Nematoda</taxon>
        <taxon>Chromadorea</taxon>
        <taxon>Rhabditida</taxon>
        <taxon>Rhabditina</taxon>
        <taxon>Rhabditomorpha</taxon>
        <taxon>Rhabditoidea</taxon>
        <taxon>Rhabditidae</taxon>
        <taxon>Diploscapter</taxon>
    </lineage>
</organism>